<keyword evidence="2" id="KW-1185">Reference proteome</keyword>
<organism evidence="1 2">
    <name type="scientific">Pistacia integerrima</name>
    <dbReference type="NCBI Taxonomy" id="434235"/>
    <lineage>
        <taxon>Eukaryota</taxon>
        <taxon>Viridiplantae</taxon>
        <taxon>Streptophyta</taxon>
        <taxon>Embryophyta</taxon>
        <taxon>Tracheophyta</taxon>
        <taxon>Spermatophyta</taxon>
        <taxon>Magnoliopsida</taxon>
        <taxon>eudicotyledons</taxon>
        <taxon>Gunneridae</taxon>
        <taxon>Pentapetalae</taxon>
        <taxon>rosids</taxon>
        <taxon>malvids</taxon>
        <taxon>Sapindales</taxon>
        <taxon>Anacardiaceae</taxon>
        <taxon>Pistacia</taxon>
    </lineage>
</organism>
<gene>
    <name evidence="1" type="ORF">Pint_22657</name>
</gene>
<dbReference type="Proteomes" id="UP001163603">
    <property type="component" value="Chromosome 6"/>
</dbReference>
<comment type="caution">
    <text evidence="1">The sequence shown here is derived from an EMBL/GenBank/DDBJ whole genome shotgun (WGS) entry which is preliminary data.</text>
</comment>
<protein>
    <submittedName>
        <fullName evidence="1">Uncharacterized protein</fullName>
    </submittedName>
</protein>
<evidence type="ECO:0000313" key="1">
    <source>
        <dbReference type="EMBL" id="KAJ0037393.1"/>
    </source>
</evidence>
<dbReference type="EMBL" id="CM047741">
    <property type="protein sequence ID" value="KAJ0037393.1"/>
    <property type="molecule type" value="Genomic_DNA"/>
</dbReference>
<reference evidence="2" key="1">
    <citation type="journal article" date="2023" name="G3 (Bethesda)">
        <title>Genome assembly and association tests identify interacting loci associated with vigor, precocity, and sex in interspecific pistachio rootstocks.</title>
        <authorList>
            <person name="Palmer W."/>
            <person name="Jacygrad E."/>
            <person name="Sagayaradj S."/>
            <person name="Cavanaugh K."/>
            <person name="Han R."/>
            <person name="Bertier L."/>
            <person name="Beede B."/>
            <person name="Kafkas S."/>
            <person name="Golino D."/>
            <person name="Preece J."/>
            <person name="Michelmore R."/>
        </authorList>
    </citation>
    <scope>NUCLEOTIDE SEQUENCE [LARGE SCALE GENOMIC DNA]</scope>
</reference>
<sequence>MKATSVLNFLCLRSTISQRKHVVNSASMLNLKILWLLDPLYGNLSPEGSAVLHFRRLSPSASIGIISCKFNSLAFNTNTRGIFSNHKNNLIQACCPVATLQAHGSSLMFSMYVVHSLDILKVYHCKEDEVCLYESRLFEVPFHNEVPDSTPAEITPAYAIKPKISTTGLQLPAAVS</sequence>
<name>A0ACC0YGJ9_9ROSI</name>
<proteinExistence type="predicted"/>
<accession>A0ACC0YGJ9</accession>
<evidence type="ECO:0000313" key="2">
    <source>
        <dbReference type="Proteomes" id="UP001163603"/>
    </source>
</evidence>